<dbReference type="EMBL" id="JBGBZJ010000003">
    <property type="protein sequence ID" value="MEY9451969.1"/>
    <property type="molecule type" value="Genomic_DNA"/>
</dbReference>
<sequence length="288" mass="29277">MIDTVVVAPTPGGTSTSTLAGLSWPSIVAGAVVACALTIVLLAFGTGLGLTMVSPWSGSGVSATTFKITTGLYLIVIAMLASSIGGYIAGRLRSSWTDVHRDEIYFRDTAHGFIAWALATVLGATALAIPATSLIGGSAVGASQAAANAAQTNGPMDGYVDTLLRSDPAAAGPTGTASGGTTNATDSHGEMVRLFTRSFRNGGDLKGPDREYAAKVVASRTGMSQADADKRVNDVVTQVKADADAARKATASLAFWLTAAMLLGAFCASLAATEGGGLRDGTWNSRRR</sequence>
<dbReference type="RefSeq" id="WP_049801840.1">
    <property type="nucleotide sequence ID" value="NZ_AP021854.1"/>
</dbReference>
<keyword evidence="1" id="KW-0472">Membrane</keyword>
<reference evidence="2 3" key="1">
    <citation type="submission" date="2024-07" db="EMBL/GenBank/DDBJ databases">
        <title>Genomic Encyclopedia of Type Strains, Phase V (KMG-V): Genome sequencing to study the core and pangenomes of soil and plant-associated prokaryotes.</title>
        <authorList>
            <person name="Whitman W."/>
        </authorList>
    </citation>
    <scope>NUCLEOTIDE SEQUENCE [LARGE SCALE GENOMIC DNA]</scope>
    <source>
        <strain evidence="2 3">USDA 152</strain>
    </source>
</reference>
<gene>
    <name evidence="2" type="ORF">ABIG07_000917</name>
</gene>
<keyword evidence="1" id="KW-0812">Transmembrane</keyword>
<protein>
    <recommendedName>
        <fullName evidence="4">Transmembrane protein</fullName>
    </recommendedName>
</protein>
<feature type="transmembrane region" description="Helical" evidence="1">
    <location>
        <begin position="71"/>
        <end position="90"/>
    </location>
</feature>
<organism evidence="2 3">
    <name type="scientific">Bradyrhizobium ottawaense</name>
    <dbReference type="NCBI Taxonomy" id="931866"/>
    <lineage>
        <taxon>Bacteria</taxon>
        <taxon>Pseudomonadati</taxon>
        <taxon>Pseudomonadota</taxon>
        <taxon>Alphaproteobacteria</taxon>
        <taxon>Hyphomicrobiales</taxon>
        <taxon>Nitrobacteraceae</taxon>
        <taxon>Bradyrhizobium</taxon>
    </lineage>
</organism>
<feature type="transmembrane region" description="Helical" evidence="1">
    <location>
        <begin position="110"/>
        <end position="129"/>
    </location>
</feature>
<feature type="transmembrane region" description="Helical" evidence="1">
    <location>
        <begin position="253"/>
        <end position="272"/>
    </location>
</feature>
<evidence type="ECO:0000313" key="3">
    <source>
        <dbReference type="Proteomes" id="UP001565369"/>
    </source>
</evidence>
<feature type="transmembrane region" description="Helical" evidence="1">
    <location>
        <begin position="27"/>
        <end position="50"/>
    </location>
</feature>
<comment type="caution">
    <text evidence="2">The sequence shown here is derived from an EMBL/GenBank/DDBJ whole genome shotgun (WGS) entry which is preliminary data.</text>
</comment>
<evidence type="ECO:0000313" key="2">
    <source>
        <dbReference type="EMBL" id="MEY9451969.1"/>
    </source>
</evidence>
<keyword evidence="3" id="KW-1185">Reference proteome</keyword>
<evidence type="ECO:0008006" key="4">
    <source>
        <dbReference type="Google" id="ProtNLM"/>
    </source>
</evidence>
<keyword evidence="1" id="KW-1133">Transmembrane helix</keyword>
<proteinExistence type="predicted"/>
<dbReference type="Proteomes" id="UP001565369">
    <property type="component" value="Unassembled WGS sequence"/>
</dbReference>
<accession>A0ABV4FM33</accession>
<evidence type="ECO:0000256" key="1">
    <source>
        <dbReference type="SAM" id="Phobius"/>
    </source>
</evidence>
<name>A0ABV4FM33_9BRAD</name>